<keyword evidence="6" id="KW-0326">Glycosidase</keyword>
<dbReference type="GO" id="GO:0005975">
    <property type="term" value="P:carbohydrate metabolic process"/>
    <property type="evidence" value="ECO:0007669"/>
    <property type="project" value="InterPro"/>
</dbReference>
<evidence type="ECO:0000256" key="1">
    <source>
        <dbReference type="ARBA" id="ARBA00004834"/>
    </source>
</evidence>
<evidence type="ECO:0000256" key="3">
    <source>
        <dbReference type="ARBA" id="ARBA00022729"/>
    </source>
</evidence>
<dbReference type="Pfam" id="PF04616">
    <property type="entry name" value="Glyco_hydro_43"/>
    <property type="match status" value="1"/>
</dbReference>
<evidence type="ECO:0000313" key="12">
    <source>
        <dbReference type="Proteomes" id="UP001084197"/>
    </source>
</evidence>
<sequence length="857" mass="95772">MKRKQVTVIGLLVIVIAVVAFAILVSNDEQDSVDERENNTSDLSQNEREQRDTPSFSNVSVHDPSIIKVDDTFYVFGTHVEAARSTDLMNWTRFTNGYTTPNNTLFGDLSANLAESFEWAGENDADSFGGFAVWAPEIFWNEHYINEDGSTGAYMMHYSASSTYIRSAIGFAVSQEIEGPYEYVDTIVYSGFTENETYDENSDVNKQWENTHLPELIDQGIISGENNRWFDADGTYNNRDYPNAIDANIFFDEDDRLWMTYGSWSGGIFLLELDKETGEVLYPGEDGETEDGRMIDRYFGTKISGGYWKSGEGPYVQYNPNNGYYYLYVTYGWLEADGAYHMRQFRSESPEGPYVDADGQPAVLPGDVSNAQFGNKLMGNFVFDRQLGDPGMGTGVGYMSPGHNSVYFDPDTEEEFLVFHARFPNRGEAHEVRIHQMFMNQNGWPVVAPHRYSGESLDDSIRVADIIGEYKYINHGKDNSTELKASRIIELHEDGTLTGDVDGTWEHDEYFVEITINNITYYGVLVEVWDPTVGDYVLSFTALSDRGVSIWGTQTGVYDRTEQEIVETVEDQLRIGNTSNVVSNLTLPTTASQGTVITWESSDERIISEDGSVTRPVDEEGEVTITATITNGDATVTKVFMVQVMPRREVGLVAHFALDGDFSDETGGFHDATVTGDRIDNHGGNITFTEGLNGQAAVFDGQSGIRLPEGLIVGDSYTVSLWVAPEEFTQHTTSFFGAMNPDSWISIVPYAHNNETIIWSGSEEWYDASAGSRIQANEWSHLAFTVDGDIISVFVNGEEQFVGDDFPDRFTSGDGYFGLGVNHWDTPYQGLIDDLYIYNGALSTQEVADKYNQFANN</sequence>
<dbReference type="SMART" id="SM00560">
    <property type="entry name" value="LamGL"/>
    <property type="match status" value="1"/>
</dbReference>
<comment type="caution">
    <text evidence="11">The sequence shown here is derived from an EMBL/GenBank/DDBJ whole genome shotgun (WGS) entry which is preliminary data.</text>
</comment>
<evidence type="ECO:0000256" key="7">
    <source>
        <dbReference type="PIRSR" id="PIRSR606710-1"/>
    </source>
</evidence>
<accession>A0A9J6RG08</accession>
<keyword evidence="3" id="KW-0732">Signal</keyword>
<evidence type="ECO:0000256" key="5">
    <source>
        <dbReference type="ARBA" id="ARBA00023157"/>
    </source>
</evidence>
<dbReference type="Proteomes" id="UP001084197">
    <property type="component" value="Unassembled WGS sequence"/>
</dbReference>
<dbReference type="InterPro" id="IPR023296">
    <property type="entry name" value="Glyco_hydro_beta-prop_sf"/>
</dbReference>
<dbReference type="SUPFAM" id="SSF75005">
    <property type="entry name" value="Arabinanase/levansucrase/invertase"/>
    <property type="match status" value="1"/>
</dbReference>
<organism evidence="11 12">
    <name type="scientific">Natronobacillus azotifigens</name>
    <dbReference type="NCBI Taxonomy" id="472978"/>
    <lineage>
        <taxon>Bacteria</taxon>
        <taxon>Bacillati</taxon>
        <taxon>Bacillota</taxon>
        <taxon>Bacilli</taxon>
        <taxon>Bacillales</taxon>
        <taxon>Bacillaceae</taxon>
        <taxon>Natronobacillus</taxon>
    </lineage>
</organism>
<dbReference type="EMBL" id="JAPRAT010000034">
    <property type="protein sequence ID" value="MCZ0704349.1"/>
    <property type="molecule type" value="Genomic_DNA"/>
</dbReference>
<feature type="active site" description="Proton donor" evidence="7">
    <location>
        <position position="312"/>
    </location>
</feature>
<keyword evidence="12" id="KW-1185">Reference proteome</keyword>
<dbReference type="PANTHER" id="PTHR43301:SF3">
    <property type="entry name" value="ARABINAN ENDO-1,5-ALPHA-L-ARABINOSIDASE A-RELATED"/>
    <property type="match status" value="1"/>
</dbReference>
<gene>
    <name evidence="11" type="ORF">OWO01_14160</name>
</gene>
<dbReference type="InterPro" id="IPR046780">
    <property type="entry name" value="aBig_2"/>
</dbReference>
<protein>
    <submittedName>
        <fullName evidence="11">Family 43 glycosylhydrolase</fullName>
    </submittedName>
</protein>
<name>A0A9J6RG08_9BACI</name>
<dbReference type="Pfam" id="PF13385">
    <property type="entry name" value="Laminin_G_3"/>
    <property type="match status" value="1"/>
</dbReference>
<keyword evidence="5" id="KW-1015">Disulfide bond</keyword>
<feature type="domain" description="LamG-like jellyroll fold" evidence="10">
    <location>
        <begin position="715"/>
        <end position="845"/>
    </location>
</feature>
<evidence type="ECO:0000256" key="2">
    <source>
        <dbReference type="ARBA" id="ARBA00009865"/>
    </source>
</evidence>
<comment type="similarity">
    <text evidence="2">Belongs to the glycosyl hydrolase 43 family.</text>
</comment>
<proteinExistence type="inferred from homology"/>
<evidence type="ECO:0000313" key="11">
    <source>
        <dbReference type="EMBL" id="MCZ0704349.1"/>
    </source>
</evidence>
<dbReference type="Pfam" id="PF16369">
    <property type="entry name" value="GH43_C"/>
    <property type="match status" value="1"/>
</dbReference>
<dbReference type="Gene3D" id="2.40.128.10">
    <property type="match status" value="1"/>
</dbReference>
<feature type="site" description="Important for catalytic activity, responsible for pKa modulation of the active site Glu and correct orientation of both the proton donor and substrate" evidence="8">
    <location>
        <position position="246"/>
    </location>
</feature>
<dbReference type="RefSeq" id="WP_268781119.1">
    <property type="nucleotide sequence ID" value="NZ_JAPRAT010000034.1"/>
</dbReference>
<comment type="pathway">
    <text evidence="1">Glycan metabolism; L-arabinan degradation.</text>
</comment>
<evidence type="ECO:0000256" key="8">
    <source>
        <dbReference type="PIRSR" id="PIRSR606710-2"/>
    </source>
</evidence>
<dbReference type="InterPro" id="IPR006558">
    <property type="entry name" value="LamG-like"/>
</dbReference>
<dbReference type="InterPro" id="IPR006710">
    <property type="entry name" value="Glyco_hydro_43"/>
</dbReference>
<feature type="compositionally biased region" description="Basic and acidic residues" evidence="9">
    <location>
        <begin position="33"/>
        <end position="52"/>
    </location>
</feature>
<dbReference type="InterPro" id="IPR050727">
    <property type="entry name" value="GH43_arabinanases"/>
</dbReference>
<feature type="active site" description="Proton acceptor" evidence="7">
    <location>
        <position position="63"/>
    </location>
</feature>
<dbReference type="GO" id="GO:0004553">
    <property type="term" value="F:hydrolase activity, hydrolyzing O-glycosyl compounds"/>
    <property type="evidence" value="ECO:0007669"/>
    <property type="project" value="InterPro"/>
</dbReference>
<dbReference type="InterPro" id="IPR013320">
    <property type="entry name" value="ConA-like_dom_sf"/>
</dbReference>
<dbReference type="Gene3D" id="2.60.120.200">
    <property type="match status" value="1"/>
</dbReference>
<evidence type="ECO:0000256" key="9">
    <source>
        <dbReference type="SAM" id="MobiDB-lite"/>
    </source>
</evidence>
<evidence type="ECO:0000259" key="10">
    <source>
        <dbReference type="SMART" id="SM00560"/>
    </source>
</evidence>
<dbReference type="PANTHER" id="PTHR43301">
    <property type="entry name" value="ARABINAN ENDO-1,5-ALPHA-L-ARABINOSIDASE"/>
    <property type="match status" value="1"/>
</dbReference>
<dbReference type="Gene3D" id="2.115.10.20">
    <property type="entry name" value="Glycosyl hydrolase domain, family 43"/>
    <property type="match status" value="1"/>
</dbReference>
<reference evidence="11" key="1">
    <citation type="submission" date="2022-11" db="EMBL/GenBank/DDBJ databases">
        <title>WGS of Natronobacillus azotifigens 24KS-1, an anaerobic diazotrophic haloalkaliphile from soda-rich habitats.</title>
        <authorList>
            <person name="Sorokin D.Y."/>
            <person name="Merkel A.Y."/>
        </authorList>
    </citation>
    <scope>NUCLEOTIDE SEQUENCE</scope>
    <source>
        <strain evidence="11">24KS-1</strain>
    </source>
</reference>
<dbReference type="InterPro" id="IPR032291">
    <property type="entry name" value="Abn2_C"/>
</dbReference>
<dbReference type="SUPFAM" id="SSF49899">
    <property type="entry name" value="Concanavalin A-like lectins/glucanases"/>
    <property type="match status" value="1"/>
</dbReference>
<feature type="region of interest" description="Disordered" evidence="9">
    <location>
        <begin position="31"/>
        <end position="59"/>
    </location>
</feature>
<dbReference type="AlphaFoldDB" id="A0A9J6RG08"/>
<evidence type="ECO:0000256" key="6">
    <source>
        <dbReference type="ARBA" id="ARBA00023295"/>
    </source>
</evidence>
<keyword evidence="4" id="KW-0378">Hydrolase</keyword>
<dbReference type="Gene3D" id="2.60.40.1080">
    <property type="match status" value="1"/>
</dbReference>
<dbReference type="Pfam" id="PF20578">
    <property type="entry name" value="aBig_2"/>
    <property type="match status" value="1"/>
</dbReference>
<evidence type="ECO:0000256" key="4">
    <source>
        <dbReference type="ARBA" id="ARBA00022801"/>
    </source>
</evidence>
<dbReference type="CDD" id="cd18832">
    <property type="entry name" value="GH43_GsAbnA-like"/>
    <property type="match status" value="1"/>
</dbReference>